<dbReference type="RefSeq" id="WP_078761328.1">
    <property type="nucleotide sequence ID" value="NZ_FUWS01000004.1"/>
</dbReference>
<keyword evidence="2" id="KW-0378">Hydrolase</keyword>
<sequence length="163" mass="17714">MTQGVSDLEFFESLPRTRGAATALLRDEEGRTLLVKPTYKPGWSLPGGVIEMGESPLAACRRECAEEIGFVPALSGLVCVDWLPRHSFPDGRPATIFVFAGAVSRDVLERVRLPAEELSAAVMATPAEVGRLLPEAMARRIGRCLQAATTLYLEDGREVSWEG</sequence>
<dbReference type="AlphaFoldDB" id="A0A1T4PUN8"/>
<dbReference type="SUPFAM" id="SSF55811">
    <property type="entry name" value="Nudix"/>
    <property type="match status" value="1"/>
</dbReference>
<gene>
    <name evidence="5" type="ORF">SAMN02745673_02019</name>
</gene>
<dbReference type="EMBL" id="FUWS01000004">
    <property type="protein sequence ID" value="SJZ95270.1"/>
    <property type="molecule type" value="Genomic_DNA"/>
</dbReference>
<dbReference type="InterPro" id="IPR000086">
    <property type="entry name" value="NUDIX_hydrolase_dom"/>
</dbReference>
<dbReference type="CDD" id="cd18876">
    <property type="entry name" value="NUDIX_Hydrolase"/>
    <property type="match status" value="1"/>
</dbReference>
<dbReference type="PANTHER" id="PTHR43046">
    <property type="entry name" value="GDP-MANNOSE MANNOSYL HYDROLASE"/>
    <property type="match status" value="1"/>
</dbReference>
<dbReference type="GO" id="GO:0016787">
    <property type="term" value="F:hydrolase activity"/>
    <property type="evidence" value="ECO:0007669"/>
    <property type="project" value="UniProtKB-KW"/>
</dbReference>
<dbReference type="PANTHER" id="PTHR43046:SF12">
    <property type="entry name" value="GDP-MANNOSE MANNOSYL HYDROLASE"/>
    <property type="match status" value="1"/>
</dbReference>
<name>A0A1T4PUN8_9ACTN</name>
<reference evidence="5 6" key="1">
    <citation type="submission" date="2017-02" db="EMBL/GenBank/DDBJ databases">
        <authorList>
            <person name="Peterson S.W."/>
        </authorList>
    </citation>
    <scope>NUCLEOTIDE SEQUENCE [LARGE SCALE GENOMIC DNA]</scope>
    <source>
        <strain evidence="5 6">DSM 45154</strain>
    </source>
</reference>
<evidence type="ECO:0000256" key="2">
    <source>
        <dbReference type="ARBA" id="ARBA00022801"/>
    </source>
</evidence>
<accession>A0A1T4PUN8</accession>
<proteinExistence type="predicted"/>
<evidence type="ECO:0000259" key="4">
    <source>
        <dbReference type="PROSITE" id="PS51462"/>
    </source>
</evidence>
<organism evidence="5 6">
    <name type="scientific">Marinactinospora thermotolerans DSM 45154</name>
    <dbReference type="NCBI Taxonomy" id="1122192"/>
    <lineage>
        <taxon>Bacteria</taxon>
        <taxon>Bacillati</taxon>
        <taxon>Actinomycetota</taxon>
        <taxon>Actinomycetes</taxon>
        <taxon>Streptosporangiales</taxon>
        <taxon>Nocardiopsidaceae</taxon>
        <taxon>Marinactinospora</taxon>
    </lineage>
</organism>
<keyword evidence="6" id="KW-1185">Reference proteome</keyword>
<dbReference type="PROSITE" id="PS51462">
    <property type="entry name" value="NUDIX"/>
    <property type="match status" value="1"/>
</dbReference>
<dbReference type="STRING" id="1122192.SAMN02745673_02019"/>
<protein>
    <submittedName>
        <fullName evidence="5">ADP-ribose pyrophosphatase YjhB, NUDIX family</fullName>
    </submittedName>
</protein>
<comment type="cofactor">
    <cofactor evidence="1">
        <name>Mg(2+)</name>
        <dbReference type="ChEBI" id="CHEBI:18420"/>
    </cofactor>
</comment>
<dbReference type="Pfam" id="PF00293">
    <property type="entry name" value="NUDIX"/>
    <property type="match status" value="1"/>
</dbReference>
<dbReference type="OrthoDB" id="4247482at2"/>
<evidence type="ECO:0000256" key="3">
    <source>
        <dbReference type="ARBA" id="ARBA00022842"/>
    </source>
</evidence>
<dbReference type="InterPro" id="IPR015797">
    <property type="entry name" value="NUDIX_hydrolase-like_dom_sf"/>
</dbReference>
<evidence type="ECO:0000313" key="5">
    <source>
        <dbReference type="EMBL" id="SJZ95270.1"/>
    </source>
</evidence>
<feature type="domain" description="Nudix hydrolase" evidence="4">
    <location>
        <begin position="15"/>
        <end position="149"/>
    </location>
</feature>
<dbReference type="Gene3D" id="3.90.79.10">
    <property type="entry name" value="Nucleoside Triphosphate Pyrophosphohydrolase"/>
    <property type="match status" value="1"/>
</dbReference>
<dbReference type="Proteomes" id="UP000190637">
    <property type="component" value="Unassembled WGS sequence"/>
</dbReference>
<evidence type="ECO:0000256" key="1">
    <source>
        <dbReference type="ARBA" id="ARBA00001946"/>
    </source>
</evidence>
<evidence type="ECO:0000313" key="6">
    <source>
        <dbReference type="Proteomes" id="UP000190637"/>
    </source>
</evidence>
<keyword evidence="3" id="KW-0460">Magnesium</keyword>